<protein>
    <submittedName>
        <fullName evidence="1">Uncharacterized protein</fullName>
    </submittedName>
</protein>
<evidence type="ECO:0000313" key="1">
    <source>
        <dbReference type="EMBL" id="HGY09388.1"/>
    </source>
</evidence>
<sequence>MFHDEDLRLRPLVPLAESREEGEVARLRQRLAAGEDLPPAWVVPAWVEEEFYRLNNLRFQIERLFAGVWGVRVDEEALARAADAARELVRGSYLVAERAEAFTAALPPRGPFVLRRPESGAEETAPGALEALWALKRLWAARWSLDAVIERGPESWPEPAPVLIERS</sequence>
<accession>A0A7C4V5R5</accession>
<organism evidence="1">
    <name type="scientific">Oceanithermus profundus</name>
    <dbReference type="NCBI Taxonomy" id="187137"/>
    <lineage>
        <taxon>Bacteria</taxon>
        <taxon>Thermotogati</taxon>
        <taxon>Deinococcota</taxon>
        <taxon>Deinococci</taxon>
        <taxon>Thermales</taxon>
        <taxon>Thermaceae</taxon>
        <taxon>Oceanithermus</taxon>
    </lineage>
</organism>
<proteinExistence type="predicted"/>
<dbReference type="Proteomes" id="UP000885759">
    <property type="component" value="Unassembled WGS sequence"/>
</dbReference>
<name>A0A7C4V5R5_9DEIN</name>
<dbReference type="AlphaFoldDB" id="A0A7C4V5R5"/>
<comment type="caution">
    <text evidence="1">The sequence shown here is derived from an EMBL/GenBank/DDBJ whole genome shotgun (WGS) entry which is preliminary data.</text>
</comment>
<gene>
    <name evidence="1" type="ORF">ENK37_04950</name>
</gene>
<reference evidence="1" key="1">
    <citation type="journal article" date="2020" name="mSystems">
        <title>Genome- and Community-Level Interaction Insights into Carbon Utilization and Element Cycling Functions of Hydrothermarchaeota in Hydrothermal Sediment.</title>
        <authorList>
            <person name="Zhou Z."/>
            <person name="Liu Y."/>
            <person name="Xu W."/>
            <person name="Pan J."/>
            <person name="Luo Z.H."/>
            <person name="Li M."/>
        </authorList>
    </citation>
    <scope>NUCLEOTIDE SEQUENCE [LARGE SCALE GENOMIC DNA]</scope>
    <source>
        <strain evidence="1">HyVt-570</strain>
    </source>
</reference>
<dbReference type="EMBL" id="DRPZ01000136">
    <property type="protein sequence ID" value="HGY09388.1"/>
    <property type="molecule type" value="Genomic_DNA"/>
</dbReference>